<evidence type="ECO:0000313" key="1">
    <source>
        <dbReference type="EMBL" id="KZL93675.1"/>
    </source>
</evidence>
<dbReference type="PATRIC" id="fig|1121326.3.peg.681"/>
<organism evidence="1 2">
    <name type="scientific">Clostridium magnum DSM 2767</name>
    <dbReference type="NCBI Taxonomy" id="1121326"/>
    <lineage>
        <taxon>Bacteria</taxon>
        <taxon>Bacillati</taxon>
        <taxon>Bacillota</taxon>
        <taxon>Clostridia</taxon>
        <taxon>Eubacteriales</taxon>
        <taxon>Clostridiaceae</taxon>
        <taxon>Clostridium</taxon>
    </lineage>
</organism>
<reference evidence="1 2" key="1">
    <citation type="submission" date="2016-04" db="EMBL/GenBank/DDBJ databases">
        <title>Genome sequence of Clostridium magnum DSM 2767.</title>
        <authorList>
            <person name="Poehlein A."/>
            <person name="Uhlig R."/>
            <person name="Fischer R."/>
            <person name="Bahl H."/>
            <person name="Daniel R."/>
        </authorList>
    </citation>
    <scope>NUCLEOTIDE SEQUENCE [LARGE SCALE GENOMIC DNA]</scope>
    <source>
        <strain evidence="1 2">DSM 2767</strain>
    </source>
</reference>
<dbReference type="AlphaFoldDB" id="A0A162U9N1"/>
<gene>
    <name evidence="1" type="ORF">CLMAG_07260</name>
</gene>
<evidence type="ECO:0000313" key="2">
    <source>
        <dbReference type="Proteomes" id="UP000076603"/>
    </source>
</evidence>
<name>A0A162U9N1_9CLOT</name>
<protein>
    <recommendedName>
        <fullName evidence="3">PIR Superfamily Protein</fullName>
    </recommendedName>
</protein>
<keyword evidence="2" id="KW-1185">Reference proteome</keyword>
<accession>A0A162U9N1</accession>
<dbReference type="Proteomes" id="UP000076603">
    <property type="component" value="Unassembled WGS sequence"/>
</dbReference>
<sequence length="89" mass="10703">MKDKIKKLIQDGIKLKEKYKNNYSDVSNYKKEFLNWINEYKHLIEYIEGKDCIRYKNFCLWINSIENISCELLDVLIGFLKGMETSIED</sequence>
<dbReference type="STRING" id="1121326.CLMAG_07260"/>
<comment type="caution">
    <text evidence="1">The sequence shown here is derived from an EMBL/GenBank/DDBJ whole genome shotgun (WGS) entry which is preliminary data.</text>
</comment>
<dbReference type="RefSeq" id="WP_066617999.1">
    <property type="nucleotide sequence ID" value="NZ_FQXL01000040.1"/>
</dbReference>
<proteinExistence type="predicted"/>
<evidence type="ECO:0008006" key="3">
    <source>
        <dbReference type="Google" id="ProtNLM"/>
    </source>
</evidence>
<dbReference type="EMBL" id="LWAE01000001">
    <property type="protein sequence ID" value="KZL93675.1"/>
    <property type="molecule type" value="Genomic_DNA"/>
</dbReference>